<dbReference type="CDD" id="cd08501">
    <property type="entry name" value="PBP2_Lpqw"/>
    <property type="match status" value="1"/>
</dbReference>
<feature type="region of interest" description="Disordered" evidence="1">
    <location>
        <begin position="1"/>
        <end position="28"/>
    </location>
</feature>
<feature type="domain" description="Solute-binding protein family 5" evidence="2">
    <location>
        <begin position="99"/>
        <end position="497"/>
    </location>
</feature>
<dbReference type="InterPro" id="IPR039424">
    <property type="entry name" value="SBP_5"/>
</dbReference>
<sequence length="585" mass="64924">MAGACSSVADVPLDADSSRTGAKGRKPGNLYEMPEVAAGGEVVIGHDKPFTAYNNQASDAGNFNNTIVLTPVLTGPYVHDDTQTPLLNTDVMRAVELTSTSPQVVTYRIKPGVRWSDGGAWDCDDFYLAWLAQSGKALRKSSTGEPVIGKDGKQARHFTPASTTGYELMTARCQDDLTLVTTYERPFPDYTSRFDNTHLLPAHVLERETGIKDITQVTPDSPQDVLANAARFWNIEWNTPGLRPERMLASGPYRFDSWQPNQQVRLVRNEKWAGRRGGPASVVLRNLEKPADQVKALQENKMQVIAPQADPETALAIRNLGAQGVKYSAGGGLTYEHLDLNFRVKLFQDKAVRYAFAQCVKRGEIVAATMAGVDPSTKPLGSLFFQPNEDGYQDQYSSFMLDHPEEALRTLQQAGWRRDGKYFDKNGKTLEFTLSHNGIPRRKQTAELIRASCEQAGIKINDDADPDFLDGRNSRGDYEVALFGWVGTSWKSDKKSMFVTGGGRNFSLWSYPDVDADLNAVDQEFDPAKRIALLQRADKRLAQEITSIPLFQVPSMVGYRDTIDKVTYHPRLGVTWNIGEWVVAS</sequence>
<protein>
    <submittedName>
        <fullName evidence="3">Peptide/nickel transport system substrate-binding protein</fullName>
    </submittedName>
</protein>
<organism evidence="3 4">
    <name type="scientific">Crossiella equi</name>
    <dbReference type="NCBI Taxonomy" id="130796"/>
    <lineage>
        <taxon>Bacteria</taxon>
        <taxon>Bacillati</taxon>
        <taxon>Actinomycetota</taxon>
        <taxon>Actinomycetes</taxon>
        <taxon>Pseudonocardiales</taxon>
        <taxon>Pseudonocardiaceae</taxon>
        <taxon>Crossiella</taxon>
    </lineage>
</organism>
<proteinExistence type="predicted"/>
<accession>A0ABS5AIM9</accession>
<dbReference type="PANTHER" id="PTHR30290">
    <property type="entry name" value="PERIPLASMIC BINDING COMPONENT OF ABC TRANSPORTER"/>
    <property type="match status" value="1"/>
</dbReference>
<reference evidence="3 4" key="1">
    <citation type="submission" date="2021-03" db="EMBL/GenBank/DDBJ databases">
        <title>Sequencing the genomes of 1000 actinobacteria strains.</title>
        <authorList>
            <person name="Klenk H.-P."/>
        </authorList>
    </citation>
    <scope>NUCLEOTIDE SEQUENCE [LARGE SCALE GENOMIC DNA]</scope>
    <source>
        <strain evidence="3 4">DSM 44580</strain>
    </source>
</reference>
<dbReference type="RefSeq" id="WP_086784726.1">
    <property type="nucleotide sequence ID" value="NZ_JAGIOO010000001.1"/>
</dbReference>
<evidence type="ECO:0000256" key="1">
    <source>
        <dbReference type="SAM" id="MobiDB-lite"/>
    </source>
</evidence>
<name>A0ABS5AIM9_9PSEU</name>
<keyword evidence="4" id="KW-1185">Reference proteome</keyword>
<dbReference type="EMBL" id="JAGIOO010000001">
    <property type="protein sequence ID" value="MBP2476437.1"/>
    <property type="molecule type" value="Genomic_DNA"/>
</dbReference>
<gene>
    <name evidence="3" type="ORF">JOF53_005309</name>
</gene>
<comment type="caution">
    <text evidence="3">The sequence shown here is derived from an EMBL/GenBank/DDBJ whole genome shotgun (WGS) entry which is preliminary data.</text>
</comment>
<dbReference type="InterPro" id="IPR030678">
    <property type="entry name" value="Peptide/Ni-bd"/>
</dbReference>
<dbReference type="InterPro" id="IPR000914">
    <property type="entry name" value="SBP_5_dom"/>
</dbReference>
<dbReference type="PIRSF" id="PIRSF002741">
    <property type="entry name" value="MppA"/>
    <property type="match status" value="1"/>
</dbReference>
<evidence type="ECO:0000259" key="2">
    <source>
        <dbReference type="Pfam" id="PF00496"/>
    </source>
</evidence>
<dbReference type="Proteomes" id="UP001519363">
    <property type="component" value="Unassembled WGS sequence"/>
</dbReference>
<dbReference type="PANTHER" id="PTHR30290:SF65">
    <property type="entry name" value="MONOACYL PHOSPHATIDYLINOSITOL TETRAMANNOSIDE-BINDING PROTEIN LPQW-RELATED"/>
    <property type="match status" value="1"/>
</dbReference>
<dbReference type="SUPFAM" id="SSF53850">
    <property type="entry name" value="Periplasmic binding protein-like II"/>
    <property type="match status" value="1"/>
</dbReference>
<evidence type="ECO:0000313" key="4">
    <source>
        <dbReference type="Proteomes" id="UP001519363"/>
    </source>
</evidence>
<dbReference type="Gene3D" id="3.10.105.10">
    <property type="entry name" value="Dipeptide-binding Protein, Domain 3"/>
    <property type="match status" value="1"/>
</dbReference>
<dbReference type="Gene3D" id="3.40.190.10">
    <property type="entry name" value="Periplasmic binding protein-like II"/>
    <property type="match status" value="1"/>
</dbReference>
<dbReference type="Pfam" id="PF00496">
    <property type="entry name" value="SBP_bac_5"/>
    <property type="match status" value="1"/>
</dbReference>
<evidence type="ECO:0000313" key="3">
    <source>
        <dbReference type="EMBL" id="MBP2476437.1"/>
    </source>
</evidence>